<dbReference type="InterPro" id="IPR044822">
    <property type="entry name" value="Myb_DNA-bind_4"/>
</dbReference>
<gene>
    <name evidence="3" type="ORF">PHAECO_LOCUS11149</name>
</gene>
<dbReference type="EMBL" id="OU896713">
    <property type="protein sequence ID" value="CAG9823941.1"/>
    <property type="molecule type" value="Genomic_DNA"/>
</dbReference>
<accession>A0A9N9X523</accession>
<dbReference type="Pfam" id="PF13837">
    <property type="entry name" value="Myb_DNA-bind_4"/>
    <property type="match status" value="1"/>
</dbReference>
<evidence type="ECO:0000313" key="4">
    <source>
        <dbReference type="Proteomes" id="UP001153737"/>
    </source>
</evidence>
<dbReference type="AlphaFoldDB" id="A0A9N9X523"/>
<dbReference type="OrthoDB" id="6780881at2759"/>
<protein>
    <recommendedName>
        <fullName evidence="2">Myb/SANT-like DNA-binding domain-containing protein</fullName>
    </recommendedName>
</protein>
<feature type="region of interest" description="Disordered" evidence="1">
    <location>
        <begin position="179"/>
        <end position="218"/>
    </location>
</feature>
<evidence type="ECO:0000259" key="2">
    <source>
        <dbReference type="Pfam" id="PF13837"/>
    </source>
</evidence>
<keyword evidence="4" id="KW-1185">Reference proteome</keyword>
<name>A0A9N9X523_PHACE</name>
<dbReference type="Proteomes" id="UP001153737">
    <property type="component" value="Chromosome 7"/>
</dbReference>
<reference evidence="3" key="1">
    <citation type="submission" date="2022-01" db="EMBL/GenBank/DDBJ databases">
        <authorList>
            <person name="King R."/>
        </authorList>
    </citation>
    <scope>NUCLEOTIDE SEQUENCE</scope>
</reference>
<evidence type="ECO:0000256" key="1">
    <source>
        <dbReference type="SAM" id="MobiDB-lite"/>
    </source>
</evidence>
<sequence length="218" mass="25461">MYFSDLDFAVRYLQAIGREFPNDSETSVSVIRNDSLILSDEEIQSKEEDANQEYESKFKAGQFKQGWKLISTTLNEGGINASPQQCSSEMDTLKRRSKAIKDSQSETGATPITWEYYSVMSNLFDKKSWAQLLQGAVSSTGAFTYLNINEMARGCSEKAPKKRQVNIDVILTDLKMERQKRDEERKMRLEERNRRREEYEMEQDQRHKEKFNSRELIH</sequence>
<reference evidence="3" key="2">
    <citation type="submission" date="2022-10" db="EMBL/GenBank/DDBJ databases">
        <authorList>
            <consortium name="ENA_rothamsted_submissions"/>
            <consortium name="culmorum"/>
            <person name="King R."/>
        </authorList>
    </citation>
    <scope>NUCLEOTIDE SEQUENCE</scope>
</reference>
<organism evidence="3 4">
    <name type="scientific">Phaedon cochleariae</name>
    <name type="common">Mustard beetle</name>
    <dbReference type="NCBI Taxonomy" id="80249"/>
    <lineage>
        <taxon>Eukaryota</taxon>
        <taxon>Metazoa</taxon>
        <taxon>Ecdysozoa</taxon>
        <taxon>Arthropoda</taxon>
        <taxon>Hexapoda</taxon>
        <taxon>Insecta</taxon>
        <taxon>Pterygota</taxon>
        <taxon>Neoptera</taxon>
        <taxon>Endopterygota</taxon>
        <taxon>Coleoptera</taxon>
        <taxon>Polyphaga</taxon>
        <taxon>Cucujiformia</taxon>
        <taxon>Chrysomeloidea</taxon>
        <taxon>Chrysomelidae</taxon>
        <taxon>Chrysomelinae</taxon>
        <taxon>Chrysomelini</taxon>
        <taxon>Phaedon</taxon>
    </lineage>
</organism>
<feature type="domain" description="Myb/SANT-like DNA-binding" evidence="2">
    <location>
        <begin position="53"/>
        <end position="122"/>
    </location>
</feature>
<evidence type="ECO:0000313" key="3">
    <source>
        <dbReference type="EMBL" id="CAG9823941.1"/>
    </source>
</evidence>
<proteinExistence type="predicted"/>